<name>A0AAC9I1T4_9FLAO</name>
<dbReference type="KEGG" id="fgl:EM308_01215"/>
<evidence type="ECO:0000313" key="1">
    <source>
        <dbReference type="EMBL" id="AOW08240.1"/>
    </source>
</evidence>
<sequence>MILVNIFTEFGVKLVNRNRTAFEFKWASLKKVKLPKPFEEAYQPKFLMVTKENFREFLK</sequence>
<keyword evidence="2" id="KW-1185">Reference proteome</keyword>
<gene>
    <name evidence="1" type="ORF">EM308_01215</name>
</gene>
<dbReference type="AlphaFoldDB" id="A0AAC9I1T4"/>
<accession>A0AAC9I1T4</accession>
<dbReference type="Proteomes" id="UP000175968">
    <property type="component" value="Chromosome"/>
</dbReference>
<protein>
    <submittedName>
        <fullName evidence="1">Uncharacterized protein</fullName>
    </submittedName>
</protein>
<reference evidence="1 2" key="1">
    <citation type="submission" date="2016-10" db="EMBL/GenBank/DDBJ databases">
        <title>Flavobacterium gilvum sp. nov., isolated from stream water.</title>
        <authorList>
            <person name="Shin S.-K."/>
            <person name="Cho Y.-J."/>
            <person name="Yi H."/>
        </authorList>
    </citation>
    <scope>NUCLEOTIDE SEQUENCE [LARGE SCALE GENOMIC DNA]</scope>
    <source>
        <strain evidence="1 2">EM1308</strain>
    </source>
</reference>
<organism evidence="1 2">
    <name type="scientific">Flavobacterium gilvum</name>
    <dbReference type="NCBI Taxonomy" id="1492737"/>
    <lineage>
        <taxon>Bacteria</taxon>
        <taxon>Pseudomonadati</taxon>
        <taxon>Bacteroidota</taxon>
        <taxon>Flavobacteriia</taxon>
        <taxon>Flavobacteriales</taxon>
        <taxon>Flavobacteriaceae</taxon>
        <taxon>Flavobacterium</taxon>
    </lineage>
</organism>
<evidence type="ECO:0000313" key="2">
    <source>
        <dbReference type="Proteomes" id="UP000175968"/>
    </source>
</evidence>
<dbReference type="EMBL" id="CP017479">
    <property type="protein sequence ID" value="AOW08240.1"/>
    <property type="molecule type" value="Genomic_DNA"/>
</dbReference>
<proteinExistence type="predicted"/>